<evidence type="ECO:0000313" key="10">
    <source>
        <dbReference type="Proteomes" id="UP001152759"/>
    </source>
</evidence>
<feature type="transmembrane region" description="Helical" evidence="7">
    <location>
        <begin position="357"/>
        <end position="381"/>
    </location>
</feature>
<evidence type="ECO:0000259" key="8">
    <source>
        <dbReference type="PROSITE" id="PS50850"/>
    </source>
</evidence>
<dbReference type="Pfam" id="PF07690">
    <property type="entry name" value="MFS_1"/>
    <property type="match status" value="1"/>
</dbReference>
<dbReference type="GO" id="GO:0006820">
    <property type="term" value="P:monoatomic anion transport"/>
    <property type="evidence" value="ECO:0007669"/>
    <property type="project" value="TreeGrafter"/>
</dbReference>
<feature type="transmembrane region" description="Helical" evidence="7">
    <location>
        <begin position="497"/>
        <end position="521"/>
    </location>
</feature>
<comment type="subcellular location">
    <subcellularLocation>
        <location evidence="1">Membrane</location>
        <topology evidence="1">Multi-pass membrane protein</topology>
    </subcellularLocation>
</comment>
<evidence type="ECO:0000256" key="6">
    <source>
        <dbReference type="ARBA" id="ARBA00023136"/>
    </source>
</evidence>
<feature type="transmembrane region" description="Helical" evidence="7">
    <location>
        <begin position="207"/>
        <end position="231"/>
    </location>
</feature>
<keyword evidence="10" id="KW-1185">Reference proteome</keyword>
<dbReference type="EMBL" id="OU963866">
    <property type="protein sequence ID" value="CAH0390421.1"/>
    <property type="molecule type" value="Genomic_DNA"/>
</dbReference>
<feature type="transmembrane region" description="Helical" evidence="7">
    <location>
        <begin position="300"/>
        <end position="318"/>
    </location>
</feature>
<gene>
    <name evidence="9" type="ORF">BEMITA_LOCUS9143</name>
</gene>
<sequence>MGCCVSRSAIHLELYDAELPAIKKIGKYQKNSRPRESEEIKVGQRCIEKEVRFFPTMEEKKVYRIDEGSTEDVSQKSNHDIINVSNGNKTIHEDGHNNNMKVTNGENNSTIENKSVPATDSSTPLLGTRQIQALLLFSCFFVSFYMRASLSMAIVVMTSKNNTNGGYEVYNWTEPEKGTVLSSFYVGYFLMLPFAGQLGLRYSSKLLLGLSLFEGSILCLITPFVIPIGGWKALCGLRILLGLNQGFLTPICYTLAAKWSPPNERNRFVGFSVNGATLGLCLAMPMAGYLAGSSFGWPSVFYSAGLLGFLWNLFWHFYGADSPASHPKISKKERDFIINSLGDDVDDSKNLETPWKAIFTSLPVWALICAHLGNGWAFGILTTQLPSFISAALGFNIQENGLLSALPFLSMWVLTFPLCWMGDVLISKEILTKTVSRKLWTAIALSGGPLIFIIMTCVGNNPTIVMALMVTAATCFIFIFIGFNINHLDLTPNFAGVLMGICNGFEMITTTISPTTVGFMVSDPSSIELWRRVFVVTAVIGMTSSLIYAVFGSGKIQPWNEPSKSKNKIPLHIKQASS</sequence>
<feature type="transmembrane region" description="Helical" evidence="7">
    <location>
        <begin position="268"/>
        <end position="288"/>
    </location>
</feature>
<protein>
    <recommendedName>
        <fullName evidence="8">Major facilitator superfamily (MFS) profile domain-containing protein</fullName>
    </recommendedName>
</protein>
<keyword evidence="4" id="KW-0769">Symport</keyword>
<dbReference type="PROSITE" id="PS50850">
    <property type="entry name" value="MFS"/>
    <property type="match status" value="1"/>
</dbReference>
<accession>A0A9P0F3H9</accession>
<keyword evidence="2" id="KW-0813">Transport</keyword>
<evidence type="ECO:0000256" key="4">
    <source>
        <dbReference type="ARBA" id="ARBA00022847"/>
    </source>
</evidence>
<feature type="transmembrane region" description="Helical" evidence="7">
    <location>
        <begin position="439"/>
        <end position="458"/>
    </location>
</feature>
<feature type="transmembrane region" description="Helical" evidence="7">
    <location>
        <begin position="464"/>
        <end position="485"/>
    </location>
</feature>
<dbReference type="GO" id="GO:0015293">
    <property type="term" value="F:symporter activity"/>
    <property type="evidence" value="ECO:0007669"/>
    <property type="project" value="UniProtKB-KW"/>
</dbReference>
<keyword evidence="6 7" id="KW-0472">Membrane</keyword>
<dbReference type="Gene3D" id="1.20.1250.20">
    <property type="entry name" value="MFS general substrate transporter like domains"/>
    <property type="match status" value="2"/>
</dbReference>
<feature type="transmembrane region" description="Helical" evidence="7">
    <location>
        <begin position="533"/>
        <end position="551"/>
    </location>
</feature>
<dbReference type="InterPro" id="IPR020846">
    <property type="entry name" value="MFS_dom"/>
</dbReference>
<evidence type="ECO:0000256" key="5">
    <source>
        <dbReference type="ARBA" id="ARBA00022989"/>
    </source>
</evidence>
<evidence type="ECO:0000256" key="2">
    <source>
        <dbReference type="ARBA" id="ARBA00022448"/>
    </source>
</evidence>
<feature type="transmembrane region" description="Helical" evidence="7">
    <location>
        <begin position="237"/>
        <end position="256"/>
    </location>
</feature>
<dbReference type="GO" id="GO:0016020">
    <property type="term" value="C:membrane"/>
    <property type="evidence" value="ECO:0007669"/>
    <property type="project" value="UniProtKB-SubCell"/>
</dbReference>
<feature type="domain" description="Major facilitator superfamily (MFS) profile" evidence="8">
    <location>
        <begin position="132"/>
        <end position="556"/>
    </location>
</feature>
<feature type="transmembrane region" description="Helical" evidence="7">
    <location>
        <begin position="134"/>
        <end position="158"/>
    </location>
</feature>
<dbReference type="Proteomes" id="UP001152759">
    <property type="component" value="Chromosome 5"/>
</dbReference>
<dbReference type="PANTHER" id="PTHR11662:SF280">
    <property type="entry name" value="FI21844P1-RELATED"/>
    <property type="match status" value="1"/>
</dbReference>
<dbReference type="InterPro" id="IPR036259">
    <property type="entry name" value="MFS_trans_sf"/>
</dbReference>
<keyword evidence="3 7" id="KW-0812">Transmembrane</keyword>
<dbReference type="PANTHER" id="PTHR11662">
    <property type="entry name" value="SOLUTE CARRIER FAMILY 17"/>
    <property type="match status" value="1"/>
</dbReference>
<dbReference type="SUPFAM" id="SSF103473">
    <property type="entry name" value="MFS general substrate transporter"/>
    <property type="match status" value="1"/>
</dbReference>
<name>A0A9P0F3H9_BEMTA</name>
<dbReference type="InterPro" id="IPR011701">
    <property type="entry name" value="MFS"/>
</dbReference>
<evidence type="ECO:0000256" key="1">
    <source>
        <dbReference type="ARBA" id="ARBA00004141"/>
    </source>
</evidence>
<dbReference type="FunFam" id="1.20.1250.20:FF:000003">
    <property type="entry name" value="Solute carrier family 17 member 3"/>
    <property type="match status" value="1"/>
</dbReference>
<evidence type="ECO:0000256" key="7">
    <source>
        <dbReference type="SAM" id="Phobius"/>
    </source>
</evidence>
<proteinExistence type="predicted"/>
<dbReference type="AlphaFoldDB" id="A0A9P0F3H9"/>
<organism evidence="9 10">
    <name type="scientific">Bemisia tabaci</name>
    <name type="common">Sweetpotato whitefly</name>
    <name type="synonym">Aleurodes tabaci</name>
    <dbReference type="NCBI Taxonomy" id="7038"/>
    <lineage>
        <taxon>Eukaryota</taxon>
        <taxon>Metazoa</taxon>
        <taxon>Ecdysozoa</taxon>
        <taxon>Arthropoda</taxon>
        <taxon>Hexapoda</taxon>
        <taxon>Insecta</taxon>
        <taxon>Pterygota</taxon>
        <taxon>Neoptera</taxon>
        <taxon>Paraneoptera</taxon>
        <taxon>Hemiptera</taxon>
        <taxon>Sternorrhyncha</taxon>
        <taxon>Aleyrodoidea</taxon>
        <taxon>Aleyrodidae</taxon>
        <taxon>Aleyrodinae</taxon>
        <taxon>Bemisia</taxon>
    </lineage>
</organism>
<evidence type="ECO:0000313" key="9">
    <source>
        <dbReference type="EMBL" id="CAH0390421.1"/>
    </source>
</evidence>
<evidence type="ECO:0000256" key="3">
    <source>
        <dbReference type="ARBA" id="ARBA00022692"/>
    </source>
</evidence>
<keyword evidence="5 7" id="KW-1133">Transmembrane helix</keyword>
<dbReference type="InterPro" id="IPR050382">
    <property type="entry name" value="MFS_Na/Anion_cotransporter"/>
</dbReference>
<reference evidence="9" key="1">
    <citation type="submission" date="2021-12" db="EMBL/GenBank/DDBJ databases">
        <authorList>
            <person name="King R."/>
        </authorList>
    </citation>
    <scope>NUCLEOTIDE SEQUENCE</scope>
</reference>
<feature type="transmembrane region" description="Helical" evidence="7">
    <location>
        <begin position="178"/>
        <end position="195"/>
    </location>
</feature>
<dbReference type="FunFam" id="1.20.1250.20:FF:000423">
    <property type="entry name" value="Putative inorganic phosphate cotransporter-like Protein"/>
    <property type="match status" value="1"/>
</dbReference>
<feature type="transmembrane region" description="Helical" evidence="7">
    <location>
        <begin position="401"/>
        <end position="427"/>
    </location>
</feature>